<evidence type="ECO:0000256" key="2">
    <source>
        <dbReference type="ARBA" id="ARBA00022692"/>
    </source>
</evidence>
<gene>
    <name evidence="7" type="ORF">HCZ30_11735</name>
</gene>
<dbReference type="InterPro" id="IPR010432">
    <property type="entry name" value="RDD"/>
</dbReference>
<feature type="transmembrane region" description="Helical" evidence="5">
    <location>
        <begin position="54"/>
        <end position="72"/>
    </location>
</feature>
<name>A0ABX0VYF4_9RHOB</name>
<evidence type="ECO:0000256" key="3">
    <source>
        <dbReference type="ARBA" id="ARBA00022989"/>
    </source>
</evidence>
<dbReference type="RefSeq" id="WP_167638481.1">
    <property type="nucleotide sequence ID" value="NZ_JAATOP010000007.1"/>
</dbReference>
<organism evidence="7 8">
    <name type="scientific">Marivivens donghaensis</name>
    <dbReference type="NCBI Taxonomy" id="1699413"/>
    <lineage>
        <taxon>Bacteria</taxon>
        <taxon>Pseudomonadati</taxon>
        <taxon>Pseudomonadota</taxon>
        <taxon>Alphaproteobacteria</taxon>
        <taxon>Rhodobacterales</taxon>
        <taxon>Paracoccaceae</taxon>
        <taxon>Marivivens group</taxon>
        <taxon>Marivivens</taxon>
    </lineage>
</organism>
<sequence length="150" mass="16799">MTSTDFYYDGLPDPDTRPEFYKSVRTKRAFAWLIDITIIGLAAVIITPLTAFTALFFFPAFSLVVGFVYRWWTLSNKSATWGMRMMSVEIRRNDGAPLDSGTAFMHTLGLYVSFGVAPLQLISILMMLVSQRKQGLTDLILGTAAINRSL</sequence>
<keyword evidence="3 5" id="KW-1133">Transmembrane helix</keyword>
<keyword evidence="8" id="KW-1185">Reference proteome</keyword>
<feature type="domain" description="RDD" evidence="6">
    <location>
        <begin position="26"/>
        <end position="141"/>
    </location>
</feature>
<dbReference type="Pfam" id="PF06271">
    <property type="entry name" value="RDD"/>
    <property type="match status" value="1"/>
</dbReference>
<dbReference type="EMBL" id="JAATOP010000007">
    <property type="protein sequence ID" value="NIY73100.1"/>
    <property type="molecule type" value="Genomic_DNA"/>
</dbReference>
<feature type="transmembrane region" description="Helical" evidence="5">
    <location>
        <begin position="108"/>
        <end position="129"/>
    </location>
</feature>
<evidence type="ECO:0000256" key="5">
    <source>
        <dbReference type="SAM" id="Phobius"/>
    </source>
</evidence>
<evidence type="ECO:0000313" key="7">
    <source>
        <dbReference type="EMBL" id="NIY73100.1"/>
    </source>
</evidence>
<evidence type="ECO:0000313" key="8">
    <source>
        <dbReference type="Proteomes" id="UP000709466"/>
    </source>
</evidence>
<reference evidence="7 8" key="1">
    <citation type="submission" date="2020-03" db="EMBL/GenBank/DDBJ databases">
        <title>Bacterial isolates of synthetic phycosphere.</title>
        <authorList>
            <person name="Fu H."/>
            <person name="Moran M.A."/>
        </authorList>
    </citation>
    <scope>NUCLEOTIDE SEQUENCE [LARGE SCALE GENOMIC DNA]</scope>
    <source>
        <strain evidence="7 8">HF1</strain>
    </source>
</reference>
<protein>
    <submittedName>
        <fullName evidence="7">RDD family protein</fullName>
    </submittedName>
</protein>
<accession>A0ABX0VYF4</accession>
<evidence type="ECO:0000259" key="6">
    <source>
        <dbReference type="Pfam" id="PF06271"/>
    </source>
</evidence>
<comment type="subcellular location">
    <subcellularLocation>
        <location evidence="1">Membrane</location>
        <topology evidence="1">Multi-pass membrane protein</topology>
    </subcellularLocation>
</comment>
<keyword evidence="4 5" id="KW-0472">Membrane</keyword>
<dbReference type="Proteomes" id="UP000709466">
    <property type="component" value="Unassembled WGS sequence"/>
</dbReference>
<keyword evidence="2 5" id="KW-0812">Transmembrane</keyword>
<comment type="caution">
    <text evidence="7">The sequence shown here is derived from an EMBL/GenBank/DDBJ whole genome shotgun (WGS) entry which is preliminary data.</text>
</comment>
<proteinExistence type="predicted"/>
<evidence type="ECO:0000256" key="4">
    <source>
        <dbReference type="ARBA" id="ARBA00023136"/>
    </source>
</evidence>
<evidence type="ECO:0000256" key="1">
    <source>
        <dbReference type="ARBA" id="ARBA00004141"/>
    </source>
</evidence>
<feature type="transmembrane region" description="Helical" evidence="5">
    <location>
        <begin position="29"/>
        <end position="47"/>
    </location>
</feature>